<feature type="domain" description="Metallo-beta-lactamase" evidence="3">
    <location>
        <begin position="44"/>
        <end position="247"/>
    </location>
</feature>
<protein>
    <submittedName>
        <fullName evidence="4">MBL fold metallo-hydrolase</fullName>
    </submittedName>
</protein>
<evidence type="ECO:0000259" key="3">
    <source>
        <dbReference type="Pfam" id="PF12706"/>
    </source>
</evidence>
<dbReference type="PANTHER" id="PTHR43546:SF9">
    <property type="entry name" value="L-ASCORBATE-6-PHOSPHATE LACTONASE ULAG-RELATED"/>
    <property type="match status" value="1"/>
</dbReference>
<feature type="chain" id="PRO_5046036694" evidence="2">
    <location>
        <begin position="24"/>
        <end position="284"/>
    </location>
</feature>
<comment type="caution">
    <text evidence="4">The sequence shown here is derived from an EMBL/GenBank/DDBJ whole genome shotgun (WGS) entry which is preliminary data.</text>
</comment>
<keyword evidence="1" id="KW-0378">Hydrolase</keyword>
<evidence type="ECO:0000313" key="4">
    <source>
        <dbReference type="EMBL" id="MDE1513656.1"/>
    </source>
</evidence>
<dbReference type="EMBL" id="JARBFT010000001">
    <property type="protein sequence ID" value="MDE1513656.1"/>
    <property type="molecule type" value="Genomic_DNA"/>
</dbReference>
<feature type="signal peptide" evidence="2">
    <location>
        <begin position="1"/>
        <end position="23"/>
    </location>
</feature>
<keyword evidence="5" id="KW-1185">Reference proteome</keyword>
<gene>
    <name evidence="4" type="ORF">PUN32_01340</name>
</gene>
<evidence type="ECO:0000256" key="1">
    <source>
        <dbReference type="ARBA" id="ARBA00022801"/>
    </source>
</evidence>
<reference evidence="4 5" key="1">
    <citation type="submission" date="2023-02" db="EMBL/GenBank/DDBJ databases">
        <title>Vibrio intestini sp. nov., a close relative of Vibrio cholerae isolated from the intestine of Healthy Culter dabryi.</title>
        <authorList>
            <person name="Wu N."/>
        </authorList>
    </citation>
    <scope>NUCLEOTIDE SEQUENCE [LARGE SCALE GENOMIC DNA]</scope>
    <source>
        <strain evidence="4 5">DSL-7</strain>
    </source>
</reference>
<name>A0ABT5UW59_9VIBR</name>
<dbReference type="InterPro" id="IPR036866">
    <property type="entry name" value="RibonucZ/Hydroxyglut_hydro"/>
</dbReference>
<dbReference type="Gene3D" id="3.60.15.10">
    <property type="entry name" value="Ribonuclease Z/Hydroxyacylglutathione hydrolase-like"/>
    <property type="match status" value="1"/>
</dbReference>
<sequence length="284" mass="31436">MKLTTLLSCVVLTCATFSMSTFAADSYQHLRSATGKLRIANKTFLIDPMLANKGAYPGFEGTHNSQLRNPLTELPLTVEKIYHDVDGVIVTHTHLDHWDTAAQDKLPKTMLIITQHEQDAQLIRAQGFNNVQILKDTLQVDNVTLVKTHGAHGTAEMYATPLGEMLGEAMGVVFKAEGHPTTYLVGDTVWTADVNKAILKHQPQVLIVNTGDARTLAFPDDGIIMSKQDVRRAYSMLPEAKIITVHMDAVNHMTVTSDDMRAYVTENKLSDRVLVPQQGDIIKF</sequence>
<keyword evidence="2" id="KW-0732">Signal</keyword>
<evidence type="ECO:0000256" key="2">
    <source>
        <dbReference type="SAM" id="SignalP"/>
    </source>
</evidence>
<dbReference type="Pfam" id="PF12706">
    <property type="entry name" value="Lactamase_B_2"/>
    <property type="match status" value="1"/>
</dbReference>
<dbReference type="RefSeq" id="WP_274721410.1">
    <property type="nucleotide sequence ID" value="NZ_JARBFT010000001.1"/>
</dbReference>
<evidence type="ECO:0000313" key="5">
    <source>
        <dbReference type="Proteomes" id="UP001216189"/>
    </source>
</evidence>
<dbReference type="PANTHER" id="PTHR43546">
    <property type="entry name" value="UPF0173 METAL-DEPENDENT HYDROLASE MJ1163-RELATED"/>
    <property type="match status" value="1"/>
</dbReference>
<dbReference type="InterPro" id="IPR001279">
    <property type="entry name" value="Metallo-B-lactamas"/>
</dbReference>
<dbReference type="InterPro" id="IPR050114">
    <property type="entry name" value="UPF0173_UPF0282_UlaG_hydrolase"/>
</dbReference>
<accession>A0ABT5UW59</accession>
<proteinExistence type="predicted"/>
<organism evidence="4 5">
    <name type="scientific">Vibrio chanodichtyis</name>
    <dbReference type="NCBI Taxonomy" id="3027932"/>
    <lineage>
        <taxon>Bacteria</taxon>
        <taxon>Pseudomonadati</taxon>
        <taxon>Pseudomonadota</taxon>
        <taxon>Gammaproteobacteria</taxon>
        <taxon>Vibrionales</taxon>
        <taxon>Vibrionaceae</taxon>
        <taxon>Vibrio</taxon>
    </lineage>
</organism>
<dbReference type="Proteomes" id="UP001216189">
    <property type="component" value="Unassembled WGS sequence"/>
</dbReference>
<dbReference type="SUPFAM" id="SSF56281">
    <property type="entry name" value="Metallo-hydrolase/oxidoreductase"/>
    <property type="match status" value="1"/>
</dbReference>